<comment type="caution">
    <text evidence="4">The sequence shown here is derived from an EMBL/GenBank/DDBJ whole genome shotgun (WGS) entry which is preliminary data.</text>
</comment>
<dbReference type="OrthoDB" id="428734at2759"/>
<gene>
    <name evidence="4" type="ORF">SeLEV6574_g04394</name>
</gene>
<dbReference type="PANTHER" id="PTHR12121">
    <property type="entry name" value="CARBON CATABOLITE REPRESSOR PROTEIN 4"/>
    <property type="match status" value="1"/>
</dbReference>
<evidence type="ECO:0000256" key="2">
    <source>
        <dbReference type="ARBA" id="ARBA00022801"/>
    </source>
</evidence>
<sequence>MAATQWIEVPSSPKASVAMQKAFKFTLMTFNVLAQTLIKRERHPNCTKTALKLKTRMPLITSVIEQHQPDILSLQEFDRKTGVSDAKALAGYGLCIAWKKDCFDVKRKIQIDFDAVEPRCQSKSKWQTGLIAQILAFTSASTPSIGIIVSNQHSYWRPLARFTKLHQAMATLERVMELKREVNHESTSNIHWHAFLSGDFNITPQEPTYTAVRMHQPITSDILAALEPDAESKAAAETIIERRKELPVLDSCYSIYTAVHGKRTQSPVIDEPEYTHWSEDFAGTLDYLFSVREATSRIQVEKLLKIPTLDELKPPIPNEEFGSDHLPLMAELSVC</sequence>
<organism evidence="4 5">
    <name type="scientific">Synchytrium endobioticum</name>
    <dbReference type="NCBI Taxonomy" id="286115"/>
    <lineage>
        <taxon>Eukaryota</taxon>
        <taxon>Fungi</taxon>
        <taxon>Fungi incertae sedis</taxon>
        <taxon>Chytridiomycota</taxon>
        <taxon>Chytridiomycota incertae sedis</taxon>
        <taxon>Chytridiomycetes</taxon>
        <taxon>Synchytriales</taxon>
        <taxon>Synchytriaceae</taxon>
        <taxon>Synchytrium</taxon>
    </lineage>
</organism>
<dbReference type="Proteomes" id="UP000320475">
    <property type="component" value="Unassembled WGS sequence"/>
</dbReference>
<dbReference type="InterPro" id="IPR050410">
    <property type="entry name" value="CCR4/nocturin_mRNA_transcr"/>
</dbReference>
<evidence type="ECO:0000313" key="4">
    <source>
        <dbReference type="EMBL" id="TPX44595.1"/>
    </source>
</evidence>
<evidence type="ECO:0000313" key="5">
    <source>
        <dbReference type="Proteomes" id="UP000320475"/>
    </source>
</evidence>
<evidence type="ECO:0000256" key="1">
    <source>
        <dbReference type="ARBA" id="ARBA00010774"/>
    </source>
</evidence>
<evidence type="ECO:0000259" key="3">
    <source>
        <dbReference type="Pfam" id="PF03372"/>
    </source>
</evidence>
<name>A0A507CZM0_9FUNG</name>
<dbReference type="AlphaFoldDB" id="A0A507CZM0"/>
<feature type="domain" description="Endonuclease/exonuclease/phosphatase" evidence="3">
    <location>
        <begin position="28"/>
        <end position="325"/>
    </location>
</feature>
<dbReference type="VEuPathDB" id="FungiDB:SeMB42_g01517"/>
<proteinExistence type="inferred from homology"/>
<dbReference type="InterPro" id="IPR036691">
    <property type="entry name" value="Endo/exonu/phosph_ase_sf"/>
</dbReference>
<dbReference type="Gene3D" id="3.60.10.10">
    <property type="entry name" value="Endonuclease/exonuclease/phosphatase"/>
    <property type="match status" value="1"/>
</dbReference>
<protein>
    <recommendedName>
        <fullName evidence="3">Endonuclease/exonuclease/phosphatase domain-containing protein</fullName>
    </recommendedName>
</protein>
<accession>A0A507CZM0</accession>
<keyword evidence="2" id="KW-0378">Hydrolase</keyword>
<comment type="similarity">
    <text evidence="1">Belongs to the CCR4/nocturin family.</text>
</comment>
<reference evidence="4 5" key="1">
    <citation type="journal article" date="2019" name="Sci. Rep.">
        <title>Comparative genomics of chytrid fungi reveal insights into the obligate biotrophic and pathogenic lifestyle of Synchytrium endobioticum.</title>
        <authorList>
            <person name="van de Vossenberg B.T.L.H."/>
            <person name="Warris S."/>
            <person name="Nguyen H.D.T."/>
            <person name="van Gent-Pelzer M.P.E."/>
            <person name="Joly D.L."/>
            <person name="van de Geest H.C."/>
            <person name="Bonants P.J.M."/>
            <person name="Smith D.S."/>
            <person name="Levesque C.A."/>
            <person name="van der Lee T.A.J."/>
        </authorList>
    </citation>
    <scope>NUCLEOTIDE SEQUENCE [LARGE SCALE GENOMIC DNA]</scope>
    <source>
        <strain evidence="4 5">LEV6574</strain>
    </source>
</reference>
<dbReference type="GO" id="GO:0000175">
    <property type="term" value="F:3'-5'-RNA exonuclease activity"/>
    <property type="evidence" value="ECO:0007669"/>
    <property type="project" value="TreeGrafter"/>
</dbReference>
<dbReference type="SUPFAM" id="SSF56219">
    <property type="entry name" value="DNase I-like"/>
    <property type="match status" value="1"/>
</dbReference>
<dbReference type="GO" id="GO:0006139">
    <property type="term" value="P:nucleobase-containing compound metabolic process"/>
    <property type="evidence" value="ECO:0007669"/>
    <property type="project" value="UniProtKB-ARBA"/>
</dbReference>
<dbReference type="PANTHER" id="PTHR12121:SF45">
    <property type="entry name" value="NOCTURNIN"/>
    <property type="match status" value="1"/>
</dbReference>
<dbReference type="Pfam" id="PF03372">
    <property type="entry name" value="Exo_endo_phos"/>
    <property type="match status" value="1"/>
</dbReference>
<dbReference type="InterPro" id="IPR005135">
    <property type="entry name" value="Endo/exonuclease/phosphatase"/>
</dbReference>
<dbReference type="EMBL" id="QEAM01000175">
    <property type="protein sequence ID" value="TPX44595.1"/>
    <property type="molecule type" value="Genomic_DNA"/>
</dbReference>